<gene>
    <name evidence="1" type="ORF">HPP92_007213</name>
</gene>
<dbReference type="AlphaFoldDB" id="A0A835RLY3"/>
<dbReference type="EMBL" id="JADCNL010000003">
    <property type="protein sequence ID" value="KAG0488402.1"/>
    <property type="molecule type" value="Genomic_DNA"/>
</dbReference>
<proteinExistence type="predicted"/>
<comment type="caution">
    <text evidence="1">The sequence shown here is derived from an EMBL/GenBank/DDBJ whole genome shotgun (WGS) entry which is preliminary data.</text>
</comment>
<protein>
    <submittedName>
        <fullName evidence="1">Uncharacterized protein</fullName>
    </submittedName>
</protein>
<dbReference type="Proteomes" id="UP000636800">
    <property type="component" value="Chromosome 3"/>
</dbReference>
<reference evidence="1 2" key="1">
    <citation type="journal article" date="2020" name="Nat. Food">
        <title>A phased Vanilla planifolia genome enables genetic improvement of flavour and production.</title>
        <authorList>
            <person name="Hasing T."/>
            <person name="Tang H."/>
            <person name="Brym M."/>
            <person name="Khazi F."/>
            <person name="Huang T."/>
            <person name="Chambers A.H."/>
        </authorList>
    </citation>
    <scope>NUCLEOTIDE SEQUENCE [LARGE SCALE GENOMIC DNA]</scope>
    <source>
        <tissue evidence="1">Leaf</tissue>
    </source>
</reference>
<organism evidence="1 2">
    <name type="scientific">Vanilla planifolia</name>
    <name type="common">Vanilla</name>
    <dbReference type="NCBI Taxonomy" id="51239"/>
    <lineage>
        <taxon>Eukaryota</taxon>
        <taxon>Viridiplantae</taxon>
        <taxon>Streptophyta</taxon>
        <taxon>Embryophyta</taxon>
        <taxon>Tracheophyta</taxon>
        <taxon>Spermatophyta</taxon>
        <taxon>Magnoliopsida</taxon>
        <taxon>Liliopsida</taxon>
        <taxon>Asparagales</taxon>
        <taxon>Orchidaceae</taxon>
        <taxon>Vanilloideae</taxon>
        <taxon>Vanilleae</taxon>
        <taxon>Vanilla</taxon>
    </lineage>
</organism>
<keyword evidence="2" id="KW-1185">Reference proteome</keyword>
<evidence type="ECO:0000313" key="1">
    <source>
        <dbReference type="EMBL" id="KAG0488402.1"/>
    </source>
</evidence>
<name>A0A835RLY3_VANPL</name>
<sequence length="66" mass="7437">MGEGPPRDNEGSEWGSGRIGFDSLICDVAKLKKFPRGGPPQYMPCLHSNLKRVVYFQEMFGTENFL</sequence>
<accession>A0A835RLY3</accession>
<evidence type="ECO:0000313" key="2">
    <source>
        <dbReference type="Proteomes" id="UP000636800"/>
    </source>
</evidence>